<evidence type="ECO:0000313" key="2">
    <source>
        <dbReference type="Proteomes" id="UP000321685"/>
    </source>
</evidence>
<gene>
    <name evidence="1" type="ORF">PSU4_38890</name>
</gene>
<proteinExistence type="predicted"/>
<sequence>MPRRRPGPPVDSAHTRQEVGMVGDTVTWFDPSRGIGATAPVAAPEAPHAVDVSAP</sequence>
<comment type="caution">
    <text evidence="1">The sequence shown here is derived from an EMBL/GenBank/DDBJ whole genome shotgun (WGS) entry which is preliminary data.</text>
</comment>
<protein>
    <submittedName>
        <fullName evidence="1">Uncharacterized protein</fullName>
    </submittedName>
</protein>
<keyword evidence="2" id="KW-1185">Reference proteome</keyword>
<evidence type="ECO:0000313" key="1">
    <source>
        <dbReference type="EMBL" id="GEL24935.1"/>
    </source>
</evidence>
<reference evidence="1 2" key="1">
    <citation type="submission" date="2019-07" db="EMBL/GenBank/DDBJ databases">
        <title>Whole genome shotgun sequence of Pseudonocardia sulfidoxydans NBRC 16205.</title>
        <authorList>
            <person name="Hosoyama A."/>
            <person name="Uohara A."/>
            <person name="Ohji S."/>
            <person name="Ichikawa N."/>
        </authorList>
    </citation>
    <scope>NUCLEOTIDE SEQUENCE [LARGE SCALE GENOMIC DNA]</scope>
    <source>
        <strain evidence="1 2">NBRC 16205</strain>
    </source>
</reference>
<dbReference type="Proteomes" id="UP000321685">
    <property type="component" value="Unassembled WGS sequence"/>
</dbReference>
<accession>A0A511DJF1</accession>
<name>A0A511DJF1_9PSEU</name>
<organism evidence="1 2">
    <name type="scientific">Pseudonocardia sulfidoxydans NBRC 16205</name>
    <dbReference type="NCBI Taxonomy" id="1223511"/>
    <lineage>
        <taxon>Bacteria</taxon>
        <taxon>Bacillati</taxon>
        <taxon>Actinomycetota</taxon>
        <taxon>Actinomycetes</taxon>
        <taxon>Pseudonocardiales</taxon>
        <taxon>Pseudonocardiaceae</taxon>
        <taxon>Pseudonocardia</taxon>
    </lineage>
</organism>
<dbReference type="EMBL" id="BJVJ01000042">
    <property type="protein sequence ID" value="GEL24935.1"/>
    <property type="molecule type" value="Genomic_DNA"/>
</dbReference>
<dbReference type="AlphaFoldDB" id="A0A511DJF1"/>